<protein>
    <submittedName>
        <fullName evidence="1">Uncharacterized protein</fullName>
    </submittedName>
</protein>
<sequence>MVIAGPPLGLLPELSGGQSFKGLASQEPWMMPIISGSFVGLVCQIENFLRSLLIWFIYRWMKGRLDPGNTVSAGIMDCDYSGVVGICGMAVVAYI</sequence>
<proteinExistence type="predicted"/>
<dbReference type="VEuPathDB" id="FungiDB:I7I53_02617"/>
<reference evidence="1" key="1">
    <citation type="submission" date="2021-01" db="EMBL/GenBank/DDBJ databases">
        <title>Chromosome-level genome assembly of a human fungal pathogen reveals clustering of transcriptionally co-regulated genes.</title>
        <authorList>
            <person name="Voorhies M."/>
            <person name="Cohen S."/>
            <person name="Shea T.P."/>
            <person name="Petrus S."/>
            <person name="Munoz J.F."/>
            <person name="Poplawski S."/>
            <person name="Goldman W.E."/>
            <person name="Michael T."/>
            <person name="Cuomo C.A."/>
            <person name="Sil A."/>
            <person name="Beyhan S."/>
        </authorList>
    </citation>
    <scope>NUCLEOTIDE SEQUENCE</scope>
    <source>
        <strain evidence="1">H88</strain>
    </source>
</reference>
<dbReference type="EMBL" id="CP069105">
    <property type="protein sequence ID" value="QSS54910.1"/>
    <property type="molecule type" value="Genomic_DNA"/>
</dbReference>
<dbReference type="Proteomes" id="UP000663419">
    <property type="component" value="Chromosome 4"/>
</dbReference>
<accession>A0A8A1LNA9</accession>
<gene>
    <name evidence="1" type="ORF">I7I53_02617</name>
</gene>
<name>A0A8A1LNA9_AJEC8</name>
<evidence type="ECO:0000313" key="1">
    <source>
        <dbReference type="EMBL" id="QSS54910.1"/>
    </source>
</evidence>
<dbReference type="AlphaFoldDB" id="A0A8A1LNA9"/>
<evidence type="ECO:0000313" key="2">
    <source>
        <dbReference type="Proteomes" id="UP000663419"/>
    </source>
</evidence>
<organism evidence="1 2">
    <name type="scientific">Ajellomyces capsulatus (strain H88)</name>
    <name type="common">Darling's disease fungus</name>
    <name type="synonym">Histoplasma capsulatum</name>
    <dbReference type="NCBI Taxonomy" id="544711"/>
    <lineage>
        <taxon>Eukaryota</taxon>
        <taxon>Fungi</taxon>
        <taxon>Dikarya</taxon>
        <taxon>Ascomycota</taxon>
        <taxon>Pezizomycotina</taxon>
        <taxon>Eurotiomycetes</taxon>
        <taxon>Eurotiomycetidae</taxon>
        <taxon>Onygenales</taxon>
        <taxon>Ajellomycetaceae</taxon>
        <taxon>Histoplasma</taxon>
    </lineage>
</organism>